<evidence type="ECO:0000256" key="2">
    <source>
        <dbReference type="ARBA" id="ARBA00009410"/>
    </source>
</evidence>
<keyword evidence="4" id="KW-0560">Oxidoreductase</keyword>
<name>A0A1G9PWD4_9SPHI</name>
<keyword evidence="3" id="KW-0285">Flavoprotein</keyword>
<dbReference type="Pfam" id="PF01266">
    <property type="entry name" value="DAO"/>
    <property type="match status" value="1"/>
</dbReference>
<organism evidence="6 7">
    <name type="scientific">Daejeonella rubra</name>
    <dbReference type="NCBI Taxonomy" id="990371"/>
    <lineage>
        <taxon>Bacteria</taxon>
        <taxon>Pseudomonadati</taxon>
        <taxon>Bacteroidota</taxon>
        <taxon>Sphingobacteriia</taxon>
        <taxon>Sphingobacteriales</taxon>
        <taxon>Sphingobacteriaceae</taxon>
        <taxon>Daejeonella</taxon>
    </lineage>
</organism>
<evidence type="ECO:0000256" key="1">
    <source>
        <dbReference type="ARBA" id="ARBA00001974"/>
    </source>
</evidence>
<dbReference type="OrthoDB" id="9799943at2"/>
<dbReference type="Gene3D" id="3.50.50.60">
    <property type="entry name" value="FAD/NAD(P)-binding domain"/>
    <property type="match status" value="1"/>
</dbReference>
<sequence length="375" mass="42233">MNKRSAIVVGAGILGMATARALAIKGYKVKVIERSQFSLGASIRNFGMLWPIGQPDGQLYDRAIRSREIWKEYLNASSIPFNSCGSLHLAYSNEEWNVLEELSSIFRESGRPVNLINPEQIGNRFDGINQTNLKGGLFSSDEVIIDPREGIRNLPLYLKQNFGIEFIWGTAISRVKQGSVFSGSTRFDADLIFICSGADFEVLYPEVFKQHEITKCKLQMMRFVSEKPDYKLGTSICGGLSLLHYKSFTASKALEILKAKLQNELPEHLKWGIHVMVSQNMQGELTVGDSHEYGLDFDPFDKQYINQLILDYLKNLVHIDQWRLVESWNGIYPKMTNGKTDLHIEVDNGVHILNGIGGNGMTLSFGFAEEIINKI</sequence>
<dbReference type="Proteomes" id="UP000199226">
    <property type="component" value="Unassembled WGS sequence"/>
</dbReference>
<dbReference type="SUPFAM" id="SSF51905">
    <property type="entry name" value="FAD/NAD(P)-binding domain"/>
    <property type="match status" value="1"/>
</dbReference>
<evidence type="ECO:0000313" key="6">
    <source>
        <dbReference type="EMBL" id="SDM03069.1"/>
    </source>
</evidence>
<dbReference type="GO" id="GO:0005737">
    <property type="term" value="C:cytoplasm"/>
    <property type="evidence" value="ECO:0007669"/>
    <property type="project" value="TreeGrafter"/>
</dbReference>
<reference evidence="7" key="1">
    <citation type="submission" date="2016-10" db="EMBL/GenBank/DDBJ databases">
        <authorList>
            <person name="Varghese N."/>
            <person name="Submissions S."/>
        </authorList>
    </citation>
    <scope>NUCLEOTIDE SEQUENCE [LARGE SCALE GENOMIC DNA]</scope>
    <source>
        <strain evidence="7">DSM 24536</strain>
    </source>
</reference>
<dbReference type="PANTHER" id="PTHR13847">
    <property type="entry name" value="SARCOSINE DEHYDROGENASE-RELATED"/>
    <property type="match status" value="1"/>
</dbReference>
<dbReference type="EMBL" id="FNHH01000005">
    <property type="protein sequence ID" value="SDM03069.1"/>
    <property type="molecule type" value="Genomic_DNA"/>
</dbReference>
<accession>A0A1G9PWD4</accession>
<evidence type="ECO:0000313" key="7">
    <source>
        <dbReference type="Proteomes" id="UP000199226"/>
    </source>
</evidence>
<evidence type="ECO:0000259" key="5">
    <source>
        <dbReference type="Pfam" id="PF01266"/>
    </source>
</evidence>
<dbReference type="Gene3D" id="3.30.9.10">
    <property type="entry name" value="D-Amino Acid Oxidase, subunit A, domain 2"/>
    <property type="match status" value="1"/>
</dbReference>
<dbReference type="NCBIfam" id="TIGR03364">
    <property type="entry name" value="HpnW_proposed"/>
    <property type="match status" value="1"/>
</dbReference>
<dbReference type="InterPro" id="IPR006076">
    <property type="entry name" value="FAD-dep_OxRdtase"/>
</dbReference>
<dbReference type="InterPro" id="IPR017741">
    <property type="entry name" value="FAD-dependent_OxRdtase_HpnW"/>
</dbReference>
<dbReference type="STRING" id="990371.SAMN05421813_10510"/>
<gene>
    <name evidence="6" type="ORF">SAMN05421813_10510</name>
</gene>
<proteinExistence type="inferred from homology"/>
<dbReference type="GO" id="GO:0016491">
    <property type="term" value="F:oxidoreductase activity"/>
    <property type="evidence" value="ECO:0007669"/>
    <property type="project" value="UniProtKB-KW"/>
</dbReference>
<dbReference type="AlphaFoldDB" id="A0A1G9PWD4"/>
<dbReference type="RefSeq" id="WP_090701141.1">
    <property type="nucleotide sequence ID" value="NZ_FNHH01000005.1"/>
</dbReference>
<protein>
    <submittedName>
        <fullName evidence="6">FAD dependent oxidoreductase TIGR03364</fullName>
    </submittedName>
</protein>
<comment type="cofactor">
    <cofactor evidence="1">
        <name>FAD</name>
        <dbReference type="ChEBI" id="CHEBI:57692"/>
    </cofactor>
</comment>
<dbReference type="InterPro" id="IPR036188">
    <property type="entry name" value="FAD/NAD-bd_sf"/>
</dbReference>
<feature type="domain" description="FAD dependent oxidoreductase" evidence="5">
    <location>
        <begin position="6"/>
        <end position="371"/>
    </location>
</feature>
<evidence type="ECO:0000256" key="4">
    <source>
        <dbReference type="ARBA" id="ARBA00023002"/>
    </source>
</evidence>
<dbReference type="PANTHER" id="PTHR13847:SF286">
    <property type="entry name" value="D-AMINO ACID DEHYDROGENASE"/>
    <property type="match status" value="1"/>
</dbReference>
<comment type="similarity">
    <text evidence="2">Belongs to the DadA oxidoreductase family.</text>
</comment>
<evidence type="ECO:0000256" key="3">
    <source>
        <dbReference type="ARBA" id="ARBA00022630"/>
    </source>
</evidence>
<keyword evidence="7" id="KW-1185">Reference proteome</keyword>